<dbReference type="OrthoDB" id="5197894at2"/>
<proteinExistence type="predicted"/>
<dbReference type="RefSeq" id="WP_135964897.1">
    <property type="nucleotide sequence ID" value="NZ_SRXT01000006.1"/>
</dbReference>
<dbReference type="Proteomes" id="UP000306147">
    <property type="component" value="Unassembled WGS sequence"/>
</dbReference>
<comment type="caution">
    <text evidence="1">The sequence shown here is derived from an EMBL/GenBank/DDBJ whole genome shotgun (WGS) entry which is preliminary data.</text>
</comment>
<protein>
    <submittedName>
        <fullName evidence="1">Uncharacterized protein</fullName>
    </submittedName>
</protein>
<reference evidence="1 2" key="1">
    <citation type="submission" date="2019-04" db="EMBL/GenBank/DDBJ databases">
        <title>Sphingomonas psychrotolerans sp. nov., isolated from soil in the Tianshan Mountains, Xinjiang, China.</title>
        <authorList>
            <person name="Luo Y."/>
            <person name="Sheng H."/>
        </authorList>
    </citation>
    <scope>NUCLEOTIDE SEQUENCE [LARGE SCALE GENOMIC DNA]</scope>
    <source>
        <strain evidence="1 2">ZFGT-11</strain>
    </source>
</reference>
<organism evidence="1 2">
    <name type="scientific">Sphingomonas gei</name>
    <dbReference type="NCBI Taxonomy" id="1395960"/>
    <lineage>
        <taxon>Bacteria</taxon>
        <taxon>Pseudomonadati</taxon>
        <taxon>Pseudomonadota</taxon>
        <taxon>Alphaproteobacteria</taxon>
        <taxon>Sphingomonadales</taxon>
        <taxon>Sphingomonadaceae</taxon>
        <taxon>Sphingomonas</taxon>
    </lineage>
</organism>
<dbReference type="AlphaFoldDB" id="A0A4S1X9F0"/>
<evidence type="ECO:0000313" key="2">
    <source>
        <dbReference type="Proteomes" id="UP000306147"/>
    </source>
</evidence>
<name>A0A4S1X9F0_9SPHN</name>
<dbReference type="EMBL" id="SRXT01000006">
    <property type="protein sequence ID" value="TGX52355.1"/>
    <property type="molecule type" value="Genomic_DNA"/>
</dbReference>
<sequence length="86" mass="9205">MTVRLHIERLIVEGVGVAELPLLRETLARELGRQLAAEGATFAALGSRDAVLRRAQQPVPEAAINGVTLGNATAVALHQELVRWDG</sequence>
<evidence type="ECO:0000313" key="1">
    <source>
        <dbReference type="EMBL" id="TGX52355.1"/>
    </source>
</evidence>
<accession>A0A4S1X9F0</accession>
<gene>
    <name evidence="1" type="ORF">E5A73_16305</name>
</gene>
<keyword evidence="2" id="KW-1185">Reference proteome</keyword>